<name>A0A9N9HEH5_9GLOM</name>
<reference evidence="2" key="1">
    <citation type="submission" date="2021-06" db="EMBL/GenBank/DDBJ databases">
        <authorList>
            <person name="Kallberg Y."/>
            <person name="Tangrot J."/>
            <person name="Rosling A."/>
        </authorList>
    </citation>
    <scope>NUCLEOTIDE SEQUENCE</scope>
    <source>
        <strain evidence="2">FL130A</strain>
    </source>
</reference>
<feature type="non-terminal residue" evidence="2">
    <location>
        <position position="144"/>
    </location>
</feature>
<accession>A0A9N9HEH5</accession>
<evidence type="ECO:0000313" key="3">
    <source>
        <dbReference type="Proteomes" id="UP000789508"/>
    </source>
</evidence>
<evidence type="ECO:0000313" key="2">
    <source>
        <dbReference type="EMBL" id="CAG8674254.1"/>
    </source>
</evidence>
<gene>
    <name evidence="2" type="ORF">ALEPTO_LOCUS10685</name>
</gene>
<comment type="caution">
    <text evidence="2">The sequence shown here is derived from an EMBL/GenBank/DDBJ whole genome shotgun (WGS) entry which is preliminary data.</text>
</comment>
<dbReference type="EMBL" id="CAJVPS010012955">
    <property type="protein sequence ID" value="CAG8674254.1"/>
    <property type="molecule type" value="Genomic_DNA"/>
</dbReference>
<proteinExistence type="predicted"/>
<feature type="chain" id="PRO_5040508295" evidence="1">
    <location>
        <begin position="20"/>
        <end position="144"/>
    </location>
</feature>
<sequence length="144" mass="16118">MYFLVTLIIFAFVFSPSRALHCQQEINYCTFEPPKGGPADQVSGKVEFNQLTDCSVRVAGQFLSTLKYPLNPSYYNFFVIESLAARNTPIYNFDFCLGKQIDIPFACNIPAGNISYSYLAGNLCALMRRDFNNSIVNGTAPIKQ</sequence>
<keyword evidence="1" id="KW-0732">Signal</keyword>
<dbReference type="Proteomes" id="UP000789508">
    <property type="component" value="Unassembled WGS sequence"/>
</dbReference>
<evidence type="ECO:0000256" key="1">
    <source>
        <dbReference type="SAM" id="SignalP"/>
    </source>
</evidence>
<protein>
    <submittedName>
        <fullName evidence="2">6029_t:CDS:1</fullName>
    </submittedName>
</protein>
<dbReference type="AlphaFoldDB" id="A0A9N9HEH5"/>
<keyword evidence="3" id="KW-1185">Reference proteome</keyword>
<feature type="signal peptide" evidence="1">
    <location>
        <begin position="1"/>
        <end position="19"/>
    </location>
</feature>
<organism evidence="2 3">
    <name type="scientific">Ambispora leptoticha</name>
    <dbReference type="NCBI Taxonomy" id="144679"/>
    <lineage>
        <taxon>Eukaryota</taxon>
        <taxon>Fungi</taxon>
        <taxon>Fungi incertae sedis</taxon>
        <taxon>Mucoromycota</taxon>
        <taxon>Glomeromycotina</taxon>
        <taxon>Glomeromycetes</taxon>
        <taxon>Archaeosporales</taxon>
        <taxon>Ambisporaceae</taxon>
        <taxon>Ambispora</taxon>
    </lineage>
</organism>